<comment type="caution">
    <text evidence="9">The sequence shown here is derived from an EMBL/GenBank/DDBJ whole genome shotgun (WGS) entry which is preliminary data.</text>
</comment>
<dbReference type="PANTHER" id="PTHR30561">
    <property type="entry name" value="SMR FAMILY PROTON-DEPENDENT DRUG EFFLUX TRANSPORTER SUGE"/>
    <property type="match status" value="1"/>
</dbReference>
<dbReference type="FunFam" id="1.10.3730.20:FF:000001">
    <property type="entry name" value="Quaternary ammonium compound resistance transporter SugE"/>
    <property type="match status" value="1"/>
</dbReference>
<comment type="similarity">
    <text evidence="7">Belongs to the drug/metabolite transporter (DMT) superfamily. Small multidrug resistance (SMR) (TC 2.A.7.1) family.</text>
</comment>
<accession>A0A419V4D3</accession>
<feature type="transmembrane region" description="Helical" evidence="8">
    <location>
        <begin position="5"/>
        <end position="22"/>
    </location>
</feature>
<dbReference type="SUPFAM" id="SSF103481">
    <property type="entry name" value="Multidrug resistance efflux transporter EmrE"/>
    <property type="match status" value="1"/>
</dbReference>
<dbReference type="Pfam" id="PF00893">
    <property type="entry name" value="Multi_Drug_Res"/>
    <property type="match status" value="1"/>
</dbReference>
<dbReference type="InterPro" id="IPR000390">
    <property type="entry name" value="Small_drug/metabolite_transptr"/>
</dbReference>
<feature type="transmembrane region" description="Helical" evidence="8">
    <location>
        <begin position="58"/>
        <end position="76"/>
    </location>
</feature>
<feature type="transmembrane region" description="Helical" evidence="8">
    <location>
        <begin position="28"/>
        <end position="46"/>
    </location>
</feature>
<keyword evidence="4 7" id="KW-0812">Transmembrane</keyword>
<protein>
    <submittedName>
        <fullName evidence="9">Paired small multidrug resistance pump</fullName>
    </submittedName>
</protein>
<keyword evidence="5 8" id="KW-1133">Transmembrane helix</keyword>
<organism evidence="9 10">
    <name type="scientific">Sinobaca qinghaiensis</name>
    <dbReference type="NCBI Taxonomy" id="342944"/>
    <lineage>
        <taxon>Bacteria</taxon>
        <taxon>Bacillati</taxon>
        <taxon>Bacillota</taxon>
        <taxon>Bacilli</taxon>
        <taxon>Bacillales</taxon>
        <taxon>Sporolactobacillaceae</taxon>
        <taxon>Sinobaca</taxon>
    </lineage>
</organism>
<evidence type="ECO:0000256" key="7">
    <source>
        <dbReference type="RuleBase" id="RU003942"/>
    </source>
</evidence>
<keyword evidence="10" id="KW-1185">Reference proteome</keyword>
<keyword evidence="3" id="KW-1003">Cell membrane</keyword>
<keyword evidence="6 8" id="KW-0472">Membrane</keyword>
<evidence type="ECO:0000256" key="3">
    <source>
        <dbReference type="ARBA" id="ARBA00022475"/>
    </source>
</evidence>
<evidence type="ECO:0000256" key="2">
    <source>
        <dbReference type="ARBA" id="ARBA00022448"/>
    </source>
</evidence>
<dbReference type="GO" id="GO:0005886">
    <property type="term" value="C:plasma membrane"/>
    <property type="evidence" value="ECO:0007669"/>
    <property type="project" value="UniProtKB-SubCell"/>
</dbReference>
<dbReference type="GO" id="GO:0022857">
    <property type="term" value="F:transmembrane transporter activity"/>
    <property type="evidence" value="ECO:0007669"/>
    <property type="project" value="InterPro"/>
</dbReference>
<evidence type="ECO:0000256" key="4">
    <source>
        <dbReference type="ARBA" id="ARBA00022692"/>
    </source>
</evidence>
<dbReference type="EMBL" id="RAPK01000008">
    <property type="protein sequence ID" value="RKD73302.1"/>
    <property type="molecule type" value="Genomic_DNA"/>
</dbReference>
<keyword evidence="2" id="KW-0813">Transport</keyword>
<dbReference type="Gene3D" id="1.10.3730.20">
    <property type="match status" value="1"/>
</dbReference>
<evidence type="ECO:0000256" key="1">
    <source>
        <dbReference type="ARBA" id="ARBA00004651"/>
    </source>
</evidence>
<proteinExistence type="inferred from homology"/>
<evidence type="ECO:0000256" key="5">
    <source>
        <dbReference type="ARBA" id="ARBA00022989"/>
    </source>
</evidence>
<evidence type="ECO:0000256" key="6">
    <source>
        <dbReference type="ARBA" id="ARBA00023136"/>
    </source>
</evidence>
<reference evidence="9 10" key="1">
    <citation type="submission" date="2018-09" db="EMBL/GenBank/DDBJ databases">
        <title>Genomic Encyclopedia of Archaeal and Bacterial Type Strains, Phase II (KMG-II): from individual species to whole genera.</title>
        <authorList>
            <person name="Goeker M."/>
        </authorList>
    </citation>
    <scope>NUCLEOTIDE SEQUENCE [LARGE SCALE GENOMIC DNA]</scope>
    <source>
        <strain evidence="9 10">DSM 17008</strain>
    </source>
</reference>
<dbReference type="AlphaFoldDB" id="A0A419V4D3"/>
<dbReference type="Proteomes" id="UP000285120">
    <property type="component" value="Unassembled WGS sequence"/>
</dbReference>
<feature type="transmembrane region" description="Helical" evidence="8">
    <location>
        <begin position="82"/>
        <end position="102"/>
    </location>
</feature>
<sequence length="111" mass="11918">MNKDWIKIVTAALFEIGWVIGLKHASGFGEWGATILAIAASFYLLVTGSRYLPVGTAYAVFVGLGTTGTVIAEIVLFGEPFLWSKIIFILLLLSGVVGLKLVTDEKKEAEA</sequence>
<dbReference type="OrthoDB" id="2168659at2"/>
<evidence type="ECO:0000256" key="8">
    <source>
        <dbReference type="SAM" id="Phobius"/>
    </source>
</evidence>
<dbReference type="InterPro" id="IPR045324">
    <property type="entry name" value="Small_multidrug_res"/>
</dbReference>
<name>A0A419V4D3_9BACL</name>
<evidence type="ECO:0000313" key="10">
    <source>
        <dbReference type="Proteomes" id="UP000285120"/>
    </source>
</evidence>
<dbReference type="InterPro" id="IPR037185">
    <property type="entry name" value="EmrE-like"/>
</dbReference>
<dbReference type="PANTHER" id="PTHR30561:SF7">
    <property type="entry name" value="GUANIDINIUM EFFLUX SYSTEM SUBUNIT GDNC-RELATED"/>
    <property type="match status" value="1"/>
</dbReference>
<evidence type="ECO:0000313" key="9">
    <source>
        <dbReference type="EMBL" id="RKD73302.1"/>
    </source>
</evidence>
<gene>
    <name evidence="9" type="ORF">ATL39_1593</name>
</gene>
<dbReference type="RefSeq" id="WP_120192781.1">
    <property type="nucleotide sequence ID" value="NZ_RAPK01000008.1"/>
</dbReference>
<comment type="subcellular location">
    <subcellularLocation>
        <location evidence="1 7">Cell membrane</location>
        <topology evidence="1 7">Multi-pass membrane protein</topology>
    </subcellularLocation>
</comment>